<keyword evidence="3" id="KW-1185">Reference proteome</keyword>
<reference evidence="2" key="1">
    <citation type="submission" date="2020-11" db="EMBL/GenBank/DDBJ databases">
        <authorList>
            <person name="Whitehead M."/>
        </authorList>
    </citation>
    <scope>NUCLEOTIDE SEQUENCE</scope>
    <source>
        <strain evidence="2">EGII</strain>
    </source>
</reference>
<comment type="caution">
    <text evidence="2">The sequence shown here is derived from an EMBL/GenBank/DDBJ whole genome shotgun (WGS) entry which is preliminary data.</text>
</comment>
<feature type="region of interest" description="Disordered" evidence="1">
    <location>
        <begin position="135"/>
        <end position="158"/>
    </location>
</feature>
<dbReference type="EMBL" id="CAJHJT010000001">
    <property type="protein sequence ID" value="CAD6992147.1"/>
    <property type="molecule type" value="Genomic_DNA"/>
</dbReference>
<dbReference type="AlphaFoldDB" id="A0A811U276"/>
<gene>
    <name evidence="2" type="ORF">CCAP1982_LOCUS1025</name>
</gene>
<proteinExistence type="predicted"/>
<evidence type="ECO:0000256" key="1">
    <source>
        <dbReference type="SAM" id="MobiDB-lite"/>
    </source>
</evidence>
<feature type="region of interest" description="Disordered" evidence="1">
    <location>
        <begin position="83"/>
        <end position="112"/>
    </location>
</feature>
<accession>A0A811U276</accession>
<protein>
    <submittedName>
        <fullName evidence="2">(Mediterranean fruit fly) hypothetical protein</fullName>
    </submittedName>
</protein>
<dbReference type="Proteomes" id="UP000606786">
    <property type="component" value="Unassembled WGS sequence"/>
</dbReference>
<organism evidence="2 3">
    <name type="scientific">Ceratitis capitata</name>
    <name type="common">Mediterranean fruit fly</name>
    <name type="synonym">Tephritis capitata</name>
    <dbReference type="NCBI Taxonomy" id="7213"/>
    <lineage>
        <taxon>Eukaryota</taxon>
        <taxon>Metazoa</taxon>
        <taxon>Ecdysozoa</taxon>
        <taxon>Arthropoda</taxon>
        <taxon>Hexapoda</taxon>
        <taxon>Insecta</taxon>
        <taxon>Pterygota</taxon>
        <taxon>Neoptera</taxon>
        <taxon>Endopterygota</taxon>
        <taxon>Diptera</taxon>
        <taxon>Brachycera</taxon>
        <taxon>Muscomorpha</taxon>
        <taxon>Tephritoidea</taxon>
        <taxon>Tephritidae</taxon>
        <taxon>Ceratitis</taxon>
        <taxon>Ceratitis</taxon>
    </lineage>
</organism>
<evidence type="ECO:0000313" key="3">
    <source>
        <dbReference type="Proteomes" id="UP000606786"/>
    </source>
</evidence>
<name>A0A811U276_CERCA</name>
<sequence>MAHENRTQPEWMGIELTTKVGKDTPKPTILLFFFPEVWIRETHTNKYYCRRKTKGPHLPLEDVRREVRRNVSEARSIFSSILAKPWRSGGQEEEAQPDPPAAEAVEEENQIPNTVADEIIASARELEELAEGLNLMRTGSNGEDLMLSDFEQQTGKEE</sequence>
<evidence type="ECO:0000313" key="2">
    <source>
        <dbReference type="EMBL" id="CAD6992147.1"/>
    </source>
</evidence>